<feature type="domain" description="STAS" evidence="6">
    <location>
        <begin position="443"/>
        <end position="557"/>
    </location>
</feature>
<dbReference type="GO" id="GO:0008271">
    <property type="term" value="F:secondary active sulfate transmembrane transporter activity"/>
    <property type="evidence" value="ECO:0007669"/>
    <property type="project" value="InterPro"/>
</dbReference>
<feature type="transmembrane region" description="Helical" evidence="5">
    <location>
        <begin position="77"/>
        <end position="95"/>
    </location>
</feature>
<name>A0A023X5H6_RUBRA</name>
<evidence type="ECO:0000256" key="5">
    <source>
        <dbReference type="SAM" id="Phobius"/>
    </source>
</evidence>
<feature type="transmembrane region" description="Helical" evidence="5">
    <location>
        <begin position="296"/>
        <end position="317"/>
    </location>
</feature>
<dbReference type="AlphaFoldDB" id="A0A023X5H6"/>
<dbReference type="NCBIfam" id="TIGR00815">
    <property type="entry name" value="sulP"/>
    <property type="match status" value="1"/>
</dbReference>
<feature type="transmembrane region" description="Helical" evidence="5">
    <location>
        <begin position="257"/>
        <end position="276"/>
    </location>
</feature>
<evidence type="ECO:0000256" key="1">
    <source>
        <dbReference type="ARBA" id="ARBA00004141"/>
    </source>
</evidence>
<dbReference type="GO" id="GO:0016020">
    <property type="term" value="C:membrane"/>
    <property type="evidence" value="ECO:0007669"/>
    <property type="project" value="UniProtKB-SubCell"/>
</dbReference>
<feature type="transmembrane region" description="Helical" evidence="5">
    <location>
        <begin position="102"/>
        <end position="127"/>
    </location>
</feature>
<dbReference type="Gene3D" id="3.30.750.24">
    <property type="entry name" value="STAS domain"/>
    <property type="match status" value="1"/>
</dbReference>
<evidence type="ECO:0000313" key="7">
    <source>
        <dbReference type="EMBL" id="AHY47329.1"/>
    </source>
</evidence>
<dbReference type="Pfam" id="PF00916">
    <property type="entry name" value="Sulfate_transp"/>
    <property type="match status" value="1"/>
</dbReference>
<dbReference type="Pfam" id="PF01740">
    <property type="entry name" value="STAS"/>
    <property type="match status" value="1"/>
</dbReference>
<feature type="transmembrane region" description="Helical" evidence="5">
    <location>
        <begin position="329"/>
        <end position="347"/>
    </location>
</feature>
<dbReference type="KEGG" id="rrd:RradSPS_2046"/>
<feature type="transmembrane region" description="Helical" evidence="5">
    <location>
        <begin position="183"/>
        <end position="200"/>
    </location>
</feature>
<dbReference type="InterPro" id="IPR002645">
    <property type="entry name" value="STAS_dom"/>
</dbReference>
<evidence type="ECO:0000313" key="8">
    <source>
        <dbReference type="Proteomes" id="UP000025229"/>
    </source>
</evidence>
<proteinExistence type="predicted"/>
<feature type="transmembrane region" description="Helical" evidence="5">
    <location>
        <begin position="27"/>
        <end position="47"/>
    </location>
</feature>
<dbReference type="InterPro" id="IPR001902">
    <property type="entry name" value="SLC26A/SulP_fam"/>
</dbReference>
<dbReference type="InterPro" id="IPR036513">
    <property type="entry name" value="STAS_dom_sf"/>
</dbReference>
<organism evidence="7 8">
    <name type="scientific">Rubrobacter radiotolerans</name>
    <name type="common">Arthrobacter radiotolerans</name>
    <dbReference type="NCBI Taxonomy" id="42256"/>
    <lineage>
        <taxon>Bacteria</taxon>
        <taxon>Bacillati</taxon>
        <taxon>Actinomycetota</taxon>
        <taxon>Rubrobacteria</taxon>
        <taxon>Rubrobacterales</taxon>
        <taxon>Rubrobacteraceae</taxon>
        <taxon>Rubrobacter</taxon>
    </lineage>
</organism>
<keyword evidence="2 5" id="KW-0812">Transmembrane</keyword>
<dbReference type="PROSITE" id="PS50801">
    <property type="entry name" value="STAS"/>
    <property type="match status" value="1"/>
</dbReference>
<gene>
    <name evidence="7" type="ORF">RradSPS_2046</name>
</gene>
<feature type="transmembrane region" description="Helical" evidence="5">
    <location>
        <begin position="206"/>
        <end position="224"/>
    </location>
</feature>
<dbReference type="InterPro" id="IPR018045">
    <property type="entry name" value="S04_transporter_CS"/>
</dbReference>
<evidence type="ECO:0000256" key="4">
    <source>
        <dbReference type="ARBA" id="ARBA00023136"/>
    </source>
</evidence>
<keyword evidence="3 5" id="KW-1133">Transmembrane helix</keyword>
<dbReference type="RefSeq" id="WP_232226536.1">
    <property type="nucleotide sequence ID" value="NZ_CP007514.1"/>
</dbReference>
<accession>A0A023X5H6</accession>
<feature type="transmembrane region" description="Helical" evidence="5">
    <location>
        <begin position="391"/>
        <end position="418"/>
    </location>
</feature>
<dbReference type="PROSITE" id="PS01130">
    <property type="entry name" value="SLC26A"/>
    <property type="match status" value="1"/>
</dbReference>
<comment type="subcellular location">
    <subcellularLocation>
        <location evidence="1">Membrane</location>
        <topology evidence="1">Multi-pass membrane protein</topology>
    </subcellularLocation>
</comment>
<dbReference type="HOGENOM" id="CLU_003182_13_0_11"/>
<protein>
    <submittedName>
        <fullName evidence="7">SulP: sulfate permease</fullName>
    </submittedName>
</protein>
<reference evidence="7 8" key="1">
    <citation type="submission" date="2014-03" db="EMBL/GenBank/DDBJ databases">
        <title>Complete genome sequence of the Radio-Resistant Rubrobacter radiotolerans RSPS-4.</title>
        <authorList>
            <person name="Egas C.C."/>
            <person name="Barroso C.C."/>
            <person name="Froufe H.J.C."/>
            <person name="Pacheco J.J."/>
            <person name="Albuquerque L.L."/>
            <person name="da Costa M.M.S."/>
        </authorList>
    </citation>
    <scope>NUCLEOTIDE SEQUENCE [LARGE SCALE GENOMIC DNA]</scope>
    <source>
        <strain evidence="7 8">RSPS-4</strain>
    </source>
</reference>
<dbReference type="InterPro" id="IPR011547">
    <property type="entry name" value="SLC26A/SulP_dom"/>
</dbReference>
<feature type="transmembrane region" description="Helical" evidence="5">
    <location>
        <begin position="139"/>
        <end position="162"/>
    </location>
</feature>
<sequence>MRGILEKIMPAYGWLRVYRRSDLTRDFSAALVITAMLVPQGMAYALLAGLPPRYGLYASTVPAIVYALFGTSRHMPVGPPALMALLTLTSVSALAEPGTARYISLALLLAFMVGVFQVAIGFLRMGFVTNFISHPVLNGFIYASAVIIALSQVEHVLGIPLAGELSTIEIVRELGQRIGETNVLALAIALSSLVAILLLSRVVPRLPAPLLVVAAATVVVYLLGLDSRSGGVDVVGSVPSGLPTPSLPTLELGAIRALAPAALIVAFVGFIESISVAKAVAARENYKIDSNQELKALGYANVAAAFFSGFPVAGSFSRTAVQYRSGGRTQMASIITALMIVVVLLFLTPLFYYLPNAALAAVILVAVFGLVDVKEARRIYRIRRDDGLALLVTLVVTLLVGVEQGILAGVVVALIFFIRRTAYPRVFELGYVEHEDSFLGQNSYPEGRTFPKTLILRFDARLYFANIPYLEDYLISATADRPDLELLVIDFRGVNGIDVTAIEGLENLISEYRARGVKVLFTHVKPQVRGRLERAGWAAEYPEVIRHQTTRDAFKSLGLLADKDARDPERRL</sequence>
<dbReference type="STRING" id="42256.RradSPS_2046"/>
<evidence type="ECO:0000256" key="3">
    <source>
        <dbReference type="ARBA" id="ARBA00022989"/>
    </source>
</evidence>
<dbReference type="EMBL" id="CP007514">
    <property type="protein sequence ID" value="AHY47329.1"/>
    <property type="molecule type" value="Genomic_DNA"/>
</dbReference>
<dbReference type="CDD" id="cd07042">
    <property type="entry name" value="STAS_SulP_like_sulfate_transporter"/>
    <property type="match status" value="1"/>
</dbReference>
<dbReference type="PANTHER" id="PTHR11814">
    <property type="entry name" value="SULFATE TRANSPORTER"/>
    <property type="match status" value="1"/>
</dbReference>
<feature type="transmembrane region" description="Helical" evidence="5">
    <location>
        <begin position="353"/>
        <end position="371"/>
    </location>
</feature>
<dbReference type="Proteomes" id="UP000025229">
    <property type="component" value="Chromosome"/>
</dbReference>
<dbReference type="eggNOG" id="COG0659">
    <property type="taxonomic scope" value="Bacteria"/>
</dbReference>
<dbReference type="SUPFAM" id="SSF52091">
    <property type="entry name" value="SpoIIaa-like"/>
    <property type="match status" value="1"/>
</dbReference>
<keyword evidence="4 5" id="KW-0472">Membrane</keyword>
<evidence type="ECO:0000259" key="6">
    <source>
        <dbReference type="PROSITE" id="PS50801"/>
    </source>
</evidence>
<keyword evidence="8" id="KW-1185">Reference proteome</keyword>
<evidence type="ECO:0000256" key="2">
    <source>
        <dbReference type="ARBA" id="ARBA00022692"/>
    </source>
</evidence>